<dbReference type="PANTHER" id="PTHR10705">
    <property type="entry name" value="DOLICHYL-DIPHOSPHOOLIGOSACCHARIDE--PROTEIN GLYCOSYLTRANSFERASE SUBUNIT DAD1"/>
    <property type="match status" value="1"/>
</dbReference>
<comment type="subunit">
    <text evidence="8">Component of the oligosaccharyltransferase (OST) complex.</text>
</comment>
<evidence type="ECO:0000256" key="4">
    <source>
        <dbReference type="ARBA" id="ARBA00022692"/>
    </source>
</evidence>
<keyword evidence="7 8" id="KW-0472">Membrane</keyword>
<comment type="subcellular location">
    <subcellularLocation>
        <location evidence="1 8">Endoplasmic reticulum membrane</location>
        <topology evidence="1 8">Multi-pass membrane protein</topology>
    </subcellularLocation>
</comment>
<comment type="function">
    <text evidence="8">Subunit of the oligosaccharyl transferase (OST) complex that catalyzes the initial transfer of a defined glycan (Glc(3)Man(9)GlcNAc(2) in eukaryotes) from the lipid carrier dolichol-pyrophosphate to an asparagine residue within an Asn-X-Ser/Thr consensus motif in nascent polypeptide chains, the first step in protein N-glycosylation. N-glycosylation occurs cotranslationally and the complex associates with the Sec61 complex at the channel-forming translocon complex that mediates protein translocation across the endoplasmic reticulum (ER). All subunits are required for a maximal enzyme activity.</text>
</comment>
<feature type="transmembrane region" description="Helical" evidence="8">
    <location>
        <begin position="71"/>
        <end position="94"/>
    </location>
</feature>
<comment type="caution">
    <text evidence="9">The sequence shown here is derived from an EMBL/GenBank/DDBJ whole genome shotgun (WGS) entry which is preliminary data.</text>
</comment>
<keyword evidence="6 8" id="KW-1133">Transmembrane helix</keyword>
<evidence type="ECO:0000256" key="1">
    <source>
        <dbReference type="ARBA" id="ARBA00004477"/>
    </source>
</evidence>
<evidence type="ECO:0000313" key="10">
    <source>
        <dbReference type="Proteomes" id="UP000189274"/>
    </source>
</evidence>
<dbReference type="InterPro" id="IPR003038">
    <property type="entry name" value="DAD/Ost2"/>
</dbReference>
<dbReference type="VEuPathDB" id="FungiDB:C5L36_0E00800"/>
<evidence type="ECO:0000256" key="3">
    <source>
        <dbReference type="ARBA" id="ARBA00009386"/>
    </source>
</evidence>
<dbReference type="Pfam" id="PF02109">
    <property type="entry name" value="DAD"/>
    <property type="match status" value="1"/>
</dbReference>
<dbReference type="GO" id="GO:0016740">
    <property type="term" value="F:transferase activity"/>
    <property type="evidence" value="ECO:0007669"/>
    <property type="project" value="UniProtKB-KW"/>
</dbReference>
<evidence type="ECO:0000256" key="2">
    <source>
        <dbReference type="ARBA" id="ARBA00004922"/>
    </source>
</evidence>
<comment type="similarity">
    <text evidence="3 8">Belongs to the DAD/OST2 family.</text>
</comment>
<dbReference type="PANTHER" id="PTHR10705:SF0">
    <property type="entry name" value="DOLICHYL-DIPHOSPHOOLIGOSACCHARIDE--PROTEIN GLYCOSYLTRANSFERASE SUBUNIT DAD1"/>
    <property type="match status" value="1"/>
</dbReference>
<comment type="caution">
    <text evidence="8">Lacks conserved residue(s) required for the propagation of feature annotation.</text>
</comment>
<name>A0A1V2LUH5_PICKU</name>
<evidence type="ECO:0000256" key="8">
    <source>
        <dbReference type="RuleBase" id="RU361136"/>
    </source>
</evidence>
<evidence type="ECO:0000313" key="9">
    <source>
        <dbReference type="EMBL" id="ONH77628.1"/>
    </source>
</evidence>
<keyword evidence="9" id="KW-0808">Transferase</keyword>
<evidence type="ECO:0000256" key="5">
    <source>
        <dbReference type="ARBA" id="ARBA00022824"/>
    </source>
</evidence>
<protein>
    <recommendedName>
        <fullName evidence="8">Dolichyl-diphosphooligosaccharide--protein glycosyltransferase subunit OST2</fullName>
        <shortName evidence="8">Oligosaccharyl transferase subunit OST2</shortName>
    </recommendedName>
</protein>
<accession>A0A1V2LUH5</accession>
<keyword evidence="4 8" id="KW-0812">Transmembrane</keyword>
<keyword evidence="5 8" id="KW-0256">Endoplasmic reticulum</keyword>
<dbReference type="AlphaFoldDB" id="A0A1V2LUH5"/>
<dbReference type="UniPathway" id="UPA00378"/>
<gene>
    <name evidence="9" type="ORF">BOH78_0297</name>
</gene>
<reference evidence="10" key="1">
    <citation type="journal article" date="2017" name="Genome Announc.">
        <title>Genome sequences of Cyberlindnera fabianii 65, Pichia kudriavzevii 129, and Saccharomyces cerevisiae 131 isolated from fermented masau fruits in Zimbabwe.</title>
        <authorList>
            <person name="van Rijswijck I.M.H."/>
            <person name="Derks M.F.L."/>
            <person name="Abee T."/>
            <person name="de Ridder D."/>
            <person name="Smid E.J."/>
        </authorList>
    </citation>
    <scope>NUCLEOTIDE SEQUENCE [LARGE SCALE GENOMIC DNA]</scope>
    <source>
        <strain evidence="10">129</strain>
    </source>
</reference>
<dbReference type="Proteomes" id="UP000189274">
    <property type="component" value="Unassembled WGS sequence"/>
</dbReference>
<dbReference type="GO" id="GO:0008250">
    <property type="term" value="C:oligosaccharyltransferase complex"/>
    <property type="evidence" value="ECO:0007669"/>
    <property type="project" value="InterPro"/>
</dbReference>
<evidence type="ECO:0000256" key="7">
    <source>
        <dbReference type="ARBA" id="ARBA00023136"/>
    </source>
</evidence>
<sequence>MARKDATKKPNTKKSSVSVIANAKNEANVATRSLKTQSQLGEPFLAQITRPISATYSQYVKDLKGSSRLRLIDTFLAFLVAVGVVQFGFCVLGGSFPFNAFLSGFGATVGQFVLTVALRLQSAESNKQLFKGLLPERAFGEYIFASLFLVGEGKKKKKKKRNDSEVAVVRFNRDGQTLLE</sequence>
<comment type="pathway">
    <text evidence="2 8">Protein modification; protein glycosylation.</text>
</comment>
<proteinExistence type="inferred from homology"/>
<organism evidence="9 10">
    <name type="scientific">Pichia kudriavzevii</name>
    <name type="common">Yeast</name>
    <name type="synonym">Issatchenkia orientalis</name>
    <dbReference type="NCBI Taxonomy" id="4909"/>
    <lineage>
        <taxon>Eukaryota</taxon>
        <taxon>Fungi</taxon>
        <taxon>Dikarya</taxon>
        <taxon>Ascomycota</taxon>
        <taxon>Saccharomycotina</taxon>
        <taxon>Pichiomycetes</taxon>
        <taxon>Pichiales</taxon>
        <taxon>Pichiaceae</taxon>
        <taxon>Pichia</taxon>
    </lineage>
</organism>
<evidence type="ECO:0000256" key="6">
    <source>
        <dbReference type="ARBA" id="ARBA00022989"/>
    </source>
</evidence>
<dbReference type="GO" id="GO:0006487">
    <property type="term" value="P:protein N-linked glycosylation"/>
    <property type="evidence" value="ECO:0007669"/>
    <property type="project" value="TreeGrafter"/>
</dbReference>
<dbReference type="EMBL" id="MQVM01000001">
    <property type="protein sequence ID" value="ONH77628.1"/>
    <property type="molecule type" value="Genomic_DNA"/>
</dbReference>